<dbReference type="Gene3D" id="3.10.450.50">
    <property type="match status" value="1"/>
</dbReference>
<dbReference type="EMBL" id="CAKJVE010000004">
    <property type="protein sequence ID" value="CAG9708684.1"/>
    <property type="molecule type" value="Genomic_DNA"/>
</dbReference>
<dbReference type="InterPro" id="IPR027843">
    <property type="entry name" value="DUF4440"/>
</dbReference>
<dbReference type="Proteomes" id="UP000789738">
    <property type="component" value="Unassembled WGS sequence"/>
</dbReference>
<dbReference type="Pfam" id="PF14534">
    <property type="entry name" value="DUF4440"/>
    <property type="match status" value="1"/>
</dbReference>
<feature type="domain" description="DUF4440" evidence="1">
    <location>
        <begin position="7"/>
        <end position="112"/>
    </location>
</feature>
<dbReference type="SUPFAM" id="SSF54427">
    <property type="entry name" value="NTF2-like"/>
    <property type="match status" value="1"/>
</dbReference>
<evidence type="ECO:0000259" key="1">
    <source>
        <dbReference type="Pfam" id="PF14534"/>
    </source>
</evidence>
<keyword evidence="6" id="KW-1185">Reference proteome</keyword>
<dbReference type="RefSeq" id="WP_058296894.1">
    <property type="nucleotide sequence ID" value="NZ_CAKJVD010000036.1"/>
</dbReference>
<reference evidence="2" key="3">
    <citation type="submission" date="2021-10" db="EMBL/GenBank/DDBJ databases">
        <authorList>
            <person name="Mesa V."/>
        </authorList>
    </citation>
    <scope>NUCLEOTIDE SEQUENCE</scope>
    <source>
        <strain evidence="2">CC3_PB</strain>
    </source>
</reference>
<dbReference type="Proteomes" id="UP000431451">
    <property type="component" value="Unassembled WGS sequence"/>
</dbReference>
<dbReference type="STRING" id="137838.GCA_001458595_02088"/>
<evidence type="ECO:0000313" key="3">
    <source>
        <dbReference type="EMBL" id="CAI3540250.1"/>
    </source>
</evidence>
<dbReference type="Proteomes" id="UP001189143">
    <property type="component" value="Unassembled WGS sequence"/>
</dbReference>
<dbReference type="AlphaFoldDB" id="A0A2A7MML1"/>
<dbReference type="GeneID" id="68877092"/>
<gene>
    <name evidence="3" type="ORF">CNEO2_1180009</name>
    <name evidence="2" type="ORF">CNEO_43762</name>
    <name evidence="5" type="ORF">CNEONATNEC25_01745</name>
    <name evidence="4" type="ORF">CQ394_03145</name>
</gene>
<name>A0A2A7MML1_9CLOT</name>
<accession>A0A2A7MML1</accession>
<dbReference type="EMBL" id="PDCJ01000001">
    <property type="protein sequence ID" value="PEG32757.1"/>
    <property type="molecule type" value="Genomic_DNA"/>
</dbReference>
<protein>
    <submittedName>
        <fullName evidence="4">DUF4440 domain-containing protein</fullName>
    </submittedName>
</protein>
<dbReference type="OrthoDB" id="121974at2"/>
<evidence type="ECO:0000313" key="4">
    <source>
        <dbReference type="EMBL" id="PEG32757.1"/>
    </source>
</evidence>
<proteinExistence type="predicted"/>
<dbReference type="EMBL" id="CAMTCP010000020">
    <property type="protein sequence ID" value="CAI3540250.1"/>
    <property type="molecule type" value="Genomic_DNA"/>
</dbReference>
<evidence type="ECO:0000313" key="5">
    <source>
        <dbReference type="EMBL" id="VCT84146.1"/>
    </source>
</evidence>
<reference evidence="3" key="4">
    <citation type="submission" date="2022-10" db="EMBL/GenBank/DDBJ databases">
        <authorList>
            <person name="Aires J."/>
            <person name="Mesa V."/>
        </authorList>
    </citation>
    <scope>NUCLEOTIDE SEQUENCE</scope>
    <source>
        <strain evidence="3">Clostridium neonatale JD116</strain>
    </source>
</reference>
<reference evidence="4 6" key="1">
    <citation type="submission" date="2017-10" db="EMBL/GenBank/DDBJ databases">
        <title>Effective Description of Clostridium neonatale sp. nov. linked to necrotizing enterocolitis in neonates and a clarification of species assignable to the genus Clostridium (Prazmowski 1880) emend. Lawson and Rainey 2016.</title>
        <authorList>
            <person name="Bernard K."/>
            <person name="Burdz T."/>
            <person name="Wiebe D."/>
            <person name="Balcewich B."/>
            <person name="Alfa M."/>
            <person name="Bernier A.-M."/>
        </authorList>
    </citation>
    <scope>NUCLEOTIDE SEQUENCE [LARGE SCALE GENOMIC DNA]</scope>
    <source>
        <strain evidence="4 6">LCDC99A005</strain>
    </source>
</reference>
<evidence type="ECO:0000313" key="7">
    <source>
        <dbReference type="Proteomes" id="UP000431451"/>
    </source>
</evidence>
<organism evidence="4 6">
    <name type="scientific">Clostridium neonatale</name>
    <dbReference type="NCBI Taxonomy" id="137838"/>
    <lineage>
        <taxon>Bacteria</taxon>
        <taxon>Bacillati</taxon>
        <taxon>Bacillota</taxon>
        <taxon>Clostridia</taxon>
        <taxon>Eubacteriales</taxon>
        <taxon>Clostridiaceae</taxon>
        <taxon>Clostridium</taxon>
    </lineage>
</organism>
<sequence>MKLIERILQLEKDLLKSEVRKSSQKINEILSDDFIEFCSSGSIYHYKNGDIFQEKDDEIENNWEILDFEIKELSGNYVLALYKVIKLNEKDENKRSSIRSSIWKLYDGKWKMIFHQGTNTRK</sequence>
<reference evidence="5 7" key="2">
    <citation type="submission" date="2018-06" db="EMBL/GenBank/DDBJ databases">
        <authorList>
            <consortium name="IHU Genomes"/>
        </authorList>
    </citation>
    <scope>NUCLEOTIDE SEQUENCE [LARGE SCALE GENOMIC DNA]</scope>
    <source>
        <strain evidence="5 7">NEC25</strain>
    </source>
</reference>
<evidence type="ECO:0000313" key="6">
    <source>
        <dbReference type="Proteomes" id="UP000220840"/>
    </source>
</evidence>
<evidence type="ECO:0000313" key="2">
    <source>
        <dbReference type="EMBL" id="CAG9708684.1"/>
    </source>
</evidence>
<dbReference type="Proteomes" id="UP000220840">
    <property type="component" value="Unassembled WGS sequence"/>
</dbReference>
<dbReference type="InterPro" id="IPR032710">
    <property type="entry name" value="NTF2-like_dom_sf"/>
</dbReference>
<dbReference type="EMBL" id="UWJD01000001">
    <property type="protein sequence ID" value="VCT84146.1"/>
    <property type="molecule type" value="Genomic_DNA"/>
</dbReference>